<protein>
    <submittedName>
        <fullName evidence="1">Sulfotransferase domain protein</fullName>
    </submittedName>
</protein>
<dbReference type="STRING" id="1716141.STSP_53870"/>
<dbReference type="OrthoDB" id="9777890at2"/>
<name>A0A177HK47_9ACTN</name>
<dbReference type="SUPFAM" id="SSF52540">
    <property type="entry name" value="P-loop containing nucleoside triphosphate hydrolases"/>
    <property type="match status" value="1"/>
</dbReference>
<dbReference type="EMBL" id="LOHS01000112">
    <property type="protein sequence ID" value="OAH11253.1"/>
    <property type="molecule type" value="Genomic_DNA"/>
</dbReference>
<reference evidence="1 2" key="1">
    <citation type="submission" date="2015-12" db="EMBL/GenBank/DDBJ databases">
        <title>Genome sequence of Streptomyces sp. G25.</title>
        <authorList>
            <person name="Poehlein A."/>
            <person name="Roettig A."/>
            <person name="Hiessl S."/>
            <person name="Hauschild P."/>
            <person name="Schauer J."/>
            <person name="Madkour M.H."/>
            <person name="Al-Ansari A.M."/>
            <person name="Almakishah N.H."/>
            <person name="Steinbuechel A."/>
            <person name="Daniel R."/>
        </authorList>
    </citation>
    <scope>NUCLEOTIDE SEQUENCE [LARGE SCALE GENOMIC DNA]</scope>
    <source>
        <strain evidence="2">G25(2015)</strain>
    </source>
</reference>
<evidence type="ECO:0000313" key="2">
    <source>
        <dbReference type="Proteomes" id="UP000077381"/>
    </source>
</evidence>
<accession>A0A177HK47</accession>
<dbReference type="PATRIC" id="fig|1716141.3.peg.5660"/>
<organism evidence="1 2">
    <name type="scientific">Streptomyces jeddahensis</name>
    <dbReference type="NCBI Taxonomy" id="1716141"/>
    <lineage>
        <taxon>Bacteria</taxon>
        <taxon>Bacillati</taxon>
        <taxon>Actinomycetota</taxon>
        <taxon>Actinomycetes</taxon>
        <taxon>Kitasatosporales</taxon>
        <taxon>Streptomycetaceae</taxon>
        <taxon>Streptomyces</taxon>
    </lineage>
</organism>
<proteinExistence type="predicted"/>
<dbReference type="Pfam" id="PF13469">
    <property type="entry name" value="Sulfotransfer_3"/>
    <property type="match status" value="1"/>
</dbReference>
<dbReference type="GO" id="GO:0016740">
    <property type="term" value="F:transferase activity"/>
    <property type="evidence" value="ECO:0007669"/>
    <property type="project" value="UniProtKB-KW"/>
</dbReference>
<gene>
    <name evidence="1" type="ORF">STSP_53870</name>
</gene>
<dbReference type="Gene3D" id="3.40.50.300">
    <property type="entry name" value="P-loop containing nucleotide triphosphate hydrolases"/>
    <property type="match status" value="1"/>
</dbReference>
<dbReference type="Proteomes" id="UP000077381">
    <property type="component" value="Unassembled WGS sequence"/>
</dbReference>
<dbReference type="InterPro" id="IPR027417">
    <property type="entry name" value="P-loop_NTPase"/>
</dbReference>
<dbReference type="AlphaFoldDB" id="A0A177HK47"/>
<keyword evidence="1" id="KW-0808">Transferase</keyword>
<comment type="caution">
    <text evidence="1">The sequence shown here is derived from an EMBL/GenBank/DDBJ whole genome shotgun (WGS) entry which is preliminary data.</text>
</comment>
<dbReference type="RefSeq" id="WP_067283052.1">
    <property type="nucleotide sequence ID" value="NZ_LOHS01000112.1"/>
</dbReference>
<keyword evidence="2" id="KW-1185">Reference proteome</keyword>
<evidence type="ECO:0000313" key="1">
    <source>
        <dbReference type="EMBL" id="OAH11253.1"/>
    </source>
</evidence>
<sequence length="341" mass="37730">MSQLPPVFVVSTGRCGSTLLSEMLRLNPEVLSLSEFFGLLLTGPFPAGELTAAEYWSLLSTPHPFVTSAYRVGAPVEEFLYEASPSRPFNASTGIPPILVTSLPHLTDRPEALYAEVEEFVRSLGTAEVAEQHRRLFGWLRDRFGAKVWAERSGFSLRHVPELVRLFPDARFVHLYRDGRECAYSMSRSGAFRLGAVSMRLQQELGVNPYVEDVPPGVSIPADLVPLMPDTFELSAFESVELPVEDFGHAWSDQITTGLEGLREVEPGRLLQFSYDRLVEDTAGTLTELAAFIGPVDASESWLRKAAGLVSDRPSGWRSLPDEQRQRLEAACQDAMSRLAG</sequence>